<organism evidence="2 3">
    <name type="scientific">Pedobacter rhizosphaerae</name>
    <dbReference type="NCBI Taxonomy" id="390241"/>
    <lineage>
        <taxon>Bacteria</taxon>
        <taxon>Pseudomonadati</taxon>
        <taxon>Bacteroidota</taxon>
        <taxon>Sphingobacteriia</taxon>
        <taxon>Sphingobacteriales</taxon>
        <taxon>Sphingobacteriaceae</taxon>
        <taxon>Pedobacter</taxon>
    </lineage>
</organism>
<keyword evidence="2" id="KW-0808">Transferase</keyword>
<dbReference type="InterPro" id="IPR000595">
    <property type="entry name" value="cNMP-bd_dom"/>
</dbReference>
<sequence>MKDLLRAHFEKIITLTDSEFEYISSHFTHKKLIKHQFLIQEGETVKNEFFVLKGCLKSYMIDSDNKMHVLQFALPDWWISDYHALYKQVPSSLYIDPVESAEVLVISLEDKEKLCNELHKVEHFFRKKTNLGYVGLQQRVLGLINTDARDRYEQLIKQYPALFQMVPKQLIASYLGVTRETLSRLYKNPK</sequence>
<dbReference type="InterPro" id="IPR014710">
    <property type="entry name" value="RmlC-like_jellyroll"/>
</dbReference>
<dbReference type="RefSeq" id="WP_090886676.1">
    <property type="nucleotide sequence ID" value="NZ_FOGG01000025.1"/>
</dbReference>
<keyword evidence="2" id="KW-0418">Kinase</keyword>
<dbReference type="Pfam" id="PF00027">
    <property type="entry name" value="cNMP_binding"/>
    <property type="match status" value="1"/>
</dbReference>
<dbReference type="SUPFAM" id="SSF51206">
    <property type="entry name" value="cAMP-binding domain-like"/>
    <property type="match status" value="1"/>
</dbReference>
<evidence type="ECO:0000259" key="1">
    <source>
        <dbReference type="Pfam" id="PF00027"/>
    </source>
</evidence>
<keyword evidence="3" id="KW-1185">Reference proteome</keyword>
<dbReference type="AlphaFoldDB" id="A0A1H9TXP8"/>
<evidence type="ECO:0000313" key="2">
    <source>
        <dbReference type="EMBL" id="SES01744.1"/>
    </source>
</evidence>
<gene>
    <name evidence="2" type="ORF">SAMN04488023_12534</name>
</gene>
<accession>A0A1H9TXP8</accession>
<proteinExistence type="predicted"/>
<dbReference type="GO" id="GO:0016301">
    <property type="term" value="F:kinase activity"/>
    <property type="evidence" value="ECO:0007669"/>
    <property type="project" value="UniProtKB-KW"/>
</dbReference>
<evidence type="ECO:0000313" key="3">
    <source>
        <dbReference type="Proteomes" id="UP000199572"/>
    </source>
</evidence>
<dbReference type="Proteomes" id="UP000199572">
    <property type="component" value="Unassembled WGS sequence"/>
</dbReference>
<dbReference type="CDD" id="cd00038">
    <property type="entry name" value="CAP_ED"/>
    <property type="match status" value="1"/>
</dbReference>
<feature type="domain" description="Cyclic nucleotide-binding" evidence="1">
    <location>
        <begin position="31"/>
        <end position="116"/>
    </location>
</feature>
<dbReference type="InterPro" id="IPR018490">
    <property type="entry name" value="cNMP-bd_dom_sf"/>
</dbReference>
<dbReference type="OrthoDB" id="1092431at2"/>
<protein>
    <submittedName>
        <fullName evidence="2">cAMP-binding domain of CRP or a regulatory subunit of cAMP-dependent protein kinases</fullName>
    </submittedName>
</protein>
<reference evidence="2 3" key="1">
    <citation type="submission" date="2016-10" db="EMBL/GenBank/DDBJ databases">
        <authorList>
            <person name="de Groot N.N."/>
        </authorList>
    </citation>
    <scope>NUCLEOTIDE SEQUENCE [LARGE SCALE GENOMIC DNA]</scope>
    <source>
        <strain evidence="2 3">DSM 18610</strain>
    </source>
</reference>
<dbReference type="Gene3D" id="2.60.120.10">
    <property type="entry name" value="Jelly Rolls"/>
    <property type="match status" value="1"/>
</dbReference>
<dbReference type="STRING" id="390241.SAMN04488023_12534"/>
<dbReference type="EMBL" id="FOGG01000025">
    <property type="protein sequence ID" value="SES01744.1"/>
    <property type="molecule type" value="Genomic_DNA"/>
</dbReference>
<name>A0A1H9TXP8_9SPHI</name>